<feature type="region of interest" description="Disordered" evidence="1">
    <location>
        <begin position="594"/>
        <end position="613"/>
    </location>
</feature>
<gene>
    <name evidence="2" type="ORF">KUTeg_010116</name>
</gene>
<dbReference type="EMBL" id="JARBDR010000440">
    <property type="protein sequence ID" value="KAJ8312743.1"/>
    <property type="molecule type" value="Genomic_DNA"/>
</dbReference>
<reference evidence="2 3" key="1">
    <citation type="submission" date="2022-12" db="EMBL/GenBank/DDBJ databases">
        <title>Chromosome-level genome of Tegillarca granosa.</title>
        <authorList>
            <person name="Kim J."/>
        </authorList>
    </citation>
    <scope>NUCLEOTIDE SEQUENCE [LARGE SCALE GENOMIC DNA]</scope>
    <source>
        <strain evidence="2">Teg-2019</strain>
        <tissue evidence="2">Adductor muscle</tissue>
    </source>
</reference>
<organism evidence="2 3">
    <name type="scientific">Tegillarca granosa</name>
    <name type="common">Malaysian cockle</name>
    <name type="synonym">Anadara granosa</name>
    <dbReference type="NCBI Taxonomy" id="220873"/>
    <lineage>
        <taxon>Eukaryota</taxon>
        <taxon>Metazoa</taxon>
        <taxon>Spiralia</taxon>
        <taxon>Lophotrochozoa</taxon>
        <taxon>Mollusca</taxon>
        <taxon>Bivalvia</taxon>
        <taxon>Autobranchia</taxon>
        <taxon>Pteriomorphia</taxon>
        <taxon>Arcoida</taxon>
        <taxon>Arcoidea</taxon>
        <taxon>Arcidae</taxon>
        <taxon>Tegillarca</taxon>
    </lineage>
</organism>
<evidence type="ECO:0000256" key="1">
    <source>
        <dbReference type="SAM" id="MobiDB-lite"/>
    </source>
</evidence>
<evidence type="ECO:0000313" key="3">
    <source>
        <dbReference type="Proteomes" id="UP001217089"/>
    </source>
</evidence>
<comment type="caution">
    <text evidence="2">The sequence shown here is derived from an EMBL/GenBank/DDBJ whole genome shotgun (WGS) entry which is preliminary data.</text>
</comment>
<evidence type="ECO:0000313" key="2">
    <source>
        <dbReference type="EMBL" id="KAJ8312743.1"/>
    </source>
</evidence>
<protein>
    <recommendedName>
        <fullName evidence="4">DNA-directed DNA polymerase</fullName>
    </recommendedName>
</protein>
<dbReference type="Gene3D" id="3.40.960.10">
    <property type="entry name" value="VSR Endonuclease"/>
    <property type="match status" value="1"/>
</dbReference>
<proteinExistence type="predicted"/>
<dbReference type="Proteomes" id="UP001217089">
    <property type="component" value="Unassembled WGS sequence"/>
</dbReference>
<dbReference type="InterPro" id="IPR043502">
    <property type="entry name" value="DNA/RNA_pol_sf"/>
</dbReference>
<dbReference type="PANTHER" id="PTHR33206">
    <property type="entry name" value="PROTEIN CBG10425"/>
    <property type="match status" value="1"/>
</dbReference>
<dbReference type="SUPFAM" id="SSF52980">
    <property type="entry name" value="Restriction endonuclease-like"/>
    <property type="match status" value="1"/>
</dbReference>
<keyword evidence="3" id="KW-1185">Reference proteome</keyword>
<sequence>MAAYHWMDFLMHTSDVCINHQLNSGKEVRIGPYPVDGFQVNGPGEKPTVYQFHGCYFHGYSCSLTHNIKDKKWLDTREKKYKKTKEITNYLKASGCHVIEKWECEYRNECQRNPVINHFINSTRPNFYRKHRGKVTEHEILKAVVEEELFGIIEVDITVPDHWMSTYQHPSMTPYEYFQEMCPLFCNTLVPFDSIGDHMNVHVEQHGLSKHDRRLLVAGLSAEKILLATPLLRWYLQKGLVVSRIYQVVEYQKQRCFTDFVNKVSSCRRNADENPDTSIIADTMKVIGNSAYGSLIMDKAKHRNIVYVQGENKTCLKVNEPQFRKLECLDIEEEFYELSMAKRLIRLDFPIQLGFFILQYAKLHMLSFYYDFLDKYIDRSNFQLLESDTDSLYIEISSSRLDDIINPELRAKYEQSLKGFCTDDNLEAGTNNHWFPRTCFIKHTKYDKRTPGLFKLEYQGDEMISLASKTYIVRKSTVKPITSTRQMAYKLLRKTLKLKSRRMNLIRYFSSKGVSKRNIKSPKSIFRNVLKTKATKYARNVGFRARKNSIYSYSLMKRGFGYFNCKRRVLEDGVNTVPLDITLCPIPYIKENQPNNSITEDDSDEEPCDFDVF</sequence>
<dbReference type="InterPro" id="IPR011335">
    <property type="entry name" value="Restrct_endonuc-II-like"/>
</dbReference>
<evidence type="ECO:0008006" key="4">
    <source>
        <dbReference type="Google" id="ProtNLM"/>
    </source>
</evidence>
<accession>A0ABQ9F5U2</accession>
<dbReference type="SUPFAM" id="SSF56672">
    <property type="entry name" value="DNA/RNA polymerases"/>
    <property type="match status" value="1"/>
</dbReference>
<name>A0ABQ9F5U2_TEGGR</name>
<dbReference type="PANTHER" id="PTHR33206:SF1">
    <property type="entry name" value="DNA-DIRECTED DNA POLYMERASE"/>
    <property type="match status" value="1"/>
</dbReference>
<dbReference type="InterPro" id="IPR023211">
    <property type="entry name" value="DNA_pol_palm_dom_sf"/>
</dbReference>
<dbReference type="Gene3D" id="3.90.1600.10">
    <property type="entry name" value="Palm domain of DNA polymerase"/>
    <property type="match status" value="1"/>
</dbReference>
<feature type="compositionally biased region" description="Acidic residues" evidence="1">
    <location>
        <begin position="599"/>
        <end position="613"/>
    </location>
</feature>